<dbReference type="OrthoDB" id="3197455at2"/>
<comment type="caution">
    <text evidence="3">The sequence shown here is derived from an EMBL/GenBank/DDBJ whole genome shotgun (WGS) entry which is preliminary data.</text>
</comment>
<name>A0A318LUT2_9PSEU</name>
<keyword evidence="4" id="KW-1185">Reference proteome</keyword>
<accession>A0A318LUT2</accession>
<reference evidence="3 4" key="1">
    <citation type="submission" date="2016-07" db="EMBL/GenBank/DDBJ databases">
        <title>Draft genome sequence of Prauserella sp. YIM 121212, isolated from alkaline soil.</title>
        <authorList>
            <person name="Ruckert C."/>
            <person name="Albersmeier A."/>
            <person name="Jiang C.-L."/>
            <person name="Jiang Y."/>
            <person name="Kalinowski J."/>
            <person name="Schneider O."/>
            <person name="Winkler A."/>
            <person name="Zotchev S.B."/>
        </authorList>
    </citation>
    <scope>NUCLEOTIDE SEQUENCE [LARGE SCALE GENOMIC DNA]</scope>
    <source>
        <strain evidence="3 4">YIM 121212</strain>
    </source>
</reference>
<dbReference type="SUPFAM" id="SSF52540">
    <property type="entry name" value="P-loop containing nucleoside triphosphate hydrolases"/>
    <property type="match status" value="1"/>
</dbReference>
<keyword evidence="1" id="KW-0175">Coiled coil</keyword>
<dbReference type="Gene3D" id="3.40.50.300">
    <property type="entry name" value="P-loop containing nucleotide triphosphate hydrolases"/>
    <property type="match status" value="2"/>
</dbReference>
<evidence type="ECO:0000313" key="4">
    <source>
        <dbReference type="Proteomes" id="UP000247892"/>
    </source>
</evidence>
<evidence type="ECO:0000313" key="3">
    <source>
        <dbReference type="EMBL" id="PXY37571.1"/>
    </source>
</evidence>
<evidence type="ECO:0000256" key="1">
    <source>
        <dbReference type="SAM" id="Coils"/>
    </source>
</evidence>
<protein>
    <recommendedName>
        <fullName evidence="2">AAA+ ATPase domain-containing protein</fullName>
    </recommendedName>
</protein>
<dbReference type="SMART" id="SM00382">
    <property type="entry name" value="AAA"/>
    <property type="match status" value="1"/>
</dbReference>
<organism evidence="3 4">
    <name type="scientific">Prauserella flavalba</name>
    <dbReference type="NCBI Taxonomy" id="1477506"/>
    <lineage>
        <taxon>Bacteria</taxon>
        <taxon>Bacillati</taxon>
        <taxon>Actinomycetota</taxon>
        <taxon>Actinomycetes</taxon>
        <taxon>Pseudonocardiales</taxon>
        <taxon>Pseudonocardiaceae</taxon>
        <taxon>Prauserella</taxon>
    </lineage>
</organism>
<gene>
    <name evidence="3" type="ORF">BA062_02715</name>
</gene>
<feature type="coiled-coil region" evidence="1">
    <location>
        <begin position="195"/>
        <end position="271"/>
    </location>
</feature>
<dbReference type="InterPro" id="IPR041677">
    <property type="entry name" value="DNA2/NAM7_AAA_11"/>
</dbReference>
<dbReference type="InterPro" id="IPR027417">
    <property type="entry name" value="P-loop_NTPase"/>
</dbReference>
<sequence>MADWRQEAARAVEAELEHVRQSGEWTELGRYRRTGDGEYAVDVRGRRVDPIDDVRLAGPEGPRHGPAVPARAQLRGGVLWLAVPGPLPPDCDRVWVRQVRAHESLQRLAHELRGLGHAPLADQLAAGELDRARDAYRACFRPGLRLVWGGPGTGKTTLIDSAAADLARAGKRVLVVTAADEAPIDPGHDAERLVIQEHLAELTAVEQQLAELDAALTGYDHAAFLAVCRRIENRERSASLEAEFAEARRRHEEASEELAAAQAELRAAREAWHDSTHQRARLTEARELSVQLATVSDAVSVLSDRLENRRRFYRGRRADRRALRDADADWARLEELIADCRAQAHPLTDDDAIAIEEGLTAAHDRLDAAAREETEAYTRLELVRGRIAQLRSVGVASDQDHRFHAECLRLDLPGVHAKREELRGRSPGRAARRGQLEERLWWLGERAHGRRYETGFSGRVVRASAARRFVAEQPFDVVLVDDAGSARLSDVLLAVAQARETAVLFGDLRRPGPRVRPQAIRNLPEVRRWTLTTPFAHCGIRTPEDAEAHPGCAVLTRQHRYGASVRALANSAGYDVLEGSGRIDTEVVLLDTRGSSPDYGAIVRFLTAAERESTAVVAPNRLQADAWLAAVRDRLSVAVGTARTLPGTDFDTVLVDLTGDDWAERVRSFGVAVTRVRRRLYLLGDLDAIKSAPIGTPLGSVNALRLQGSVAVRRLDEVVIPAPRRPQPAIDRHITVTKESASHDTMSG</sequence>
<feature type="domain" description="AAA+ ATPase" evidence="2">
    <location>
        <begin position="141"/>
        <end position="525"/>
    </location>
</feature>
<dbReference type="Pfam" id="PF13086">
    <property type="entry name" value="AAA_11"/>
    <property type="match status" value="1"/>
</dbReference>
<proteinExistence type="predicted"/>
<dbReference type="GO" id="GO:0004386">
    <property type="term" value="F:helicase activity"/>
    <property type="evidence" value="ECO:0007669"/>
    <property type="project" value="InterPro"/>
</dbReference>
<evidence type="ECO:0000259" key="2">
    <source>
        <dbReference type="SMART" id="SM00382"/>
    </source>
</evidence>
<dbReference type="RefSeq" id="WP_110334443.1">
    <property type="nucleotide sequence ID" value="NZ_MASU01000002.1"/>
</dbReference>
<dbReference type="EMBL" id="MASU01000002">
    <property type="protein sequence ID" value="PXY37571.1"/>
    <property type="molecule type" value="Genomic_DNA"/>
</dbReference>
<dbReference type="InterPro" id="IPR003593">
    <property type="entry name" value="AAA+_ATPase"/>
</dbReference>
<dbReference type="AlphaFoldDB" id="A0A318LUT2"/>
<dbReference type="Proteomes" id="UP000247892">
    <property type="component" value="Unassembled WGS sequence"/>
</dbReference>